<dbReference type="RefSeq" id="XP_060332206.1">
    <property type="nucleotide sequence ID" value="XM_060472815.1"/>
</dbReference>
<comment type="caution">
    <text evidence="1">The sequence shown here is derived from an EMBL/GenBank/DDBJ whole genome shotgun (WGS) entry which is preliminary data.</text>
</comment>
<keyword evidence="2" id="KW-1185">Reference proteome</keyword>
<protein>
    <submittedName>
        <fullName evidence="1">Uncharacterized protein</fullName>
    </submittedName>
</protein>
<name>A0AA39KHD9_ARMTA</name>
<reference evidence="1" key="1">
    <citation type="submission" date="2023-06" db="EMBL/GenBank/DDBJ databases">
        <authorList>
            <consortium name="Lawrence Berkeley National Laboratory"/>
            <person name="Ahrendt S."/>
            <person name="Sahu N."/>
            <person name="Indic B."/>
            <person name="Wong-Bajracharya J."/>
            <person name="Merenyi Z."/>
            <person name="Ke H.-M."/>
            <person name="Monk M."/>
            <person name="Kocsube S."/>
            <person name="Drula E."/>
            <person name="Lipzen A."/>
            <person name="Balint B."/>
            <person name="Henrissat B."/>
            <person name="Andreopoulos B."/>
            <person name="Martin F.M."/>
            <person name="Harder C.B."/>
            <person name="Rigling D."/>
            <person name="Ford K.L."/>
            <person name="Foster G.D."/>
            <person name="Pangilinan J."/>
            <person name="Papanicolaou A."/>
            <person name="Barry K."/>
            <person name="LaButti K."/>
            <person name="Viragh M."/>
            <person name="Koriabine M."/>
            <person name="Yan M."/>
            <person name="Riley R."/>
            <person name="Champramary S."/>
            <person name="Plett K.L."/>
            <person name="Tsai I.J."/>
            <person name="Slot J."/>
            <person name="Sipos G."/>
            <person name="Plett J."/>
            <person name="Nagy L.G."/>
            <person name="Grigoriev I.V."/>
        </authorList>
    </citation>
    <scope>NUCLEOTIDE SEQUENCE</scope>
    <source>
        <strain evidence="1">CCBAS 213</strain>
    </source>
</reference>
<gene>
    <name evidence="1" type="ORF">EV420DRAFT_1534893</name>
</gene>
<dbReference type="EMBL" id="JAUEPS010000013">
    <property type="protein sequence ID" value="KAK0460080.1"/>
    <property type="molecule type" value="Genomic_DNA"/>
</dbReference>
<accession>A0AA39KHD9</accession>
<dbReference type="GeneID" id="85356363"/>
<organism evidence="1 2">
    <name type="scientific">Armillaria tabescens</name>
    <name type="common">Ringless honey mushroom</name>
    <name type="synonym">Agaricus tabescens</name>
    <dbReference type="NCBI Taxonomy" id="1929756"/>
    <lineage>
        <taxon>Eukaryota</taxon>
        <taxon>Fungi</taxon>
        <taxon>Dikarya</taxon>
        <taxon>Basidiomycota</taxon>
        <taxon>Agaricomycotina</taxon>
        <taxon>Agaricomycetes</taxon>
        <taxon>Agaricomycetidae</taxon>
        <taxon>Agaricales</taxon>
        <taxon>Marasmiineae</taxon>
        <taxon>Physalacriaceae</taxon>
        <taxon>Desarmillaria</taxon>
    </lineage>
</organism>
<dbReference type="Proteomes" id="UP001175211">
    <property type="component" value="Unassembled WGS sequence"/>
</dbReference>
<sequence>MPVASQDQVLFEEYAAMNTQSITGMGKGYDVEDQGLALKSISEISPAVEAYIHPVLSFAMQIQGPFMRFRRLDEQEVHFSSASIYNLLSSWRTNNAYTFVVVPASYPTPGSMKPSEQEMTLLNAQTAQIKTKQSPLTQYTAMCRSVLVPIRRVPRHMLREIFS</sequence>
<proteinExistence type="predicted"/>
<evidence type="ECO:0000313" key="2">
    <source>
        <dbReference type="Proteomes" id="UP001175211"/>
    </source>
</evidence>
<dbReference type="AlphaFoldDB" id="A0AA39KHD9"/>
<evidence type="ECO:0000313" key="1">
    <source>
        <dbReference type="EMBL" id="KAK0460080.1"/>
    </source>
</evidence>